<dbReference type="AlphaFoldDB" id="A0A6L9EHJ5"/>
<gene>
    <name evidence="2" type="ORF">GTQ38_19080</name>
</gene>
<proteinExistence type="predicted"/>
<dbReference type="Pfam" id="PF20420">
    <property type="entry name" value="DUF6702"/>
    <property type="match status" value="1"/>
</dbReference>
<reference evidence="2 3" key="1">
    <citation type="submission" date="2020-01" db="EMBL/GenBank/DDBJ databases">
        <title>Bacteria diversity of Porities sp.</title>
        <authorList>
            <person name="Wang G."/>
        </authorList>
    </citation>
    <scope>NUCLEOTIDE SEQUENCE [LARGE SCALE GENOMIC DNA]</scope>
    <source>
        <strain evidence="2 3">R33</strain>
    </source>
</reference>
<evidence type="ECO:0008006" key="4">
    <source>
        <dbReference type="Google" id="ProtNLM"/>
    </source>
</evidence>
<keyword evidence="3" id="KW-1185">Reference proteome</keyword>
<dbReference type="RefSeq" id="WP_161437149.1">
    <property type="nucleotide sequence ID" value="NZ_WXYO01000008.1"/>
</dbReference>
<evidence type="ECO:0000313" key="2">
    <source>
        <dbReference type="EMBL" id="NAS14122.1"/>
    </source>
</evidence>
<organism evidence="2 3">
    <name type="scientific">Poritiphilus flavus</name>
    <dbReference type="NCBI Taxonomy" id="2697053"/>
    <lineage>
        <taxon>Bacteria</taxon>
        <taxon>Pseudomonadati</taxon>
        <taxon>Bacteroidota</taxon>
        <taxon>Flavobacteriia</taxon>
        <taxon>Flavobacteriales</taxon>
        <taxon>Flavobacteriaceae</taxon>
        <taxon>Poritiphilus</taxon>
    </lineage>
</organism>
<dbReference type="EMBL" id="WXYO01000008">
    <property type="protein sequence ID" value="NAS14122.1"/>
    <property type="molecule type" value="Genomic_DNA"/>
</dbReference>
<sequence length="167" mass="19518">MGFLKKSLLLLVIPLLAFSAHKFYVSVTNVNYSEKEDALQITTRIFVDDFEQVIEERYGVKMNLATADEDELAEQYIEKYLRAKFAIEINGENRAYTYLGKQYDDDVMICYLELPKLEFDKVKSIQIQNEVLTDLFDEQQNIVHFKINGIKKSFVLIRENNKGMLNL</sequence>
<protein>
    <recommendedName>
        <fullName evidence="4">Peptidase E</fullName>
    </recommendedName>
</protein>
<feature type="chain" id="PRO_5026730842" description="Peptidase E" evidence="1">
    <location>
        <begin position="23"/>
        <end position="167"/>
    </location>
</feature>
<keyword evidence="1" id="KW-0732">Signal</keyword>
<dbReference type="Proteomes" id="UP000475249">
    <property type="component" value="Unassembled WGS sequence"/>
</dbReference>
<evidence type="ECO:0000256" key="1">
    <source>
        <dbReference type="SAM" id="SignalP"/>
    </source>
</evidence>
<comment type="caution">
    <text evidence="2">The sequence shown here is derived from an EMBL/GenBank/DDBJ whole genome shotgun (WGS) entry which is preliminary data.</text>
</comment>
<accession>A0A6L9EHJ5</accession>
<dbReference type="InterPro" id="IPR046525">
    <property type="entry name" value="DUF6702"/>
</dbReference>
<feature type="signal peptide" evidence="1">
    <location>
        <begin position="1"/>
        <end position="22"/>
    </location>
</feature>
<evidence type="ECO:0000313" key="3">
    <source>
        <dbReference type="Proteomes" id="UP000475249"/>
    </source>
</evidence>
<name>A0A6L9EHJ5_9FLAO</name>